<keyword evidence="1" id="KW-0238">DNA-binding</keyword>
<proteinExistence type="predicted"/>
<feature type="region of interest" description="Disordered" evidence="2">
    <location>
        <begin position="185"/>
        <end position="237"/>
    </location>
</feature>
<dbReference type="CDD" id="cd04491">
    <property type="entry name" value="SoSSB_OBF"/>
    <property type="match status" value="1"/>
</dbReference>
<protein>
    <submittedName>
        <fullName evidence="5">SOSS complex subunit B2-like isoform X1</fullName>
    </submittedName>
</protein>
<dbReference type="GeneID" id="106809948"/>
<evidence type="ECO:0000256" key="1">
    <source>
        <dbReference type="ARBA" id="ARBA00023125"/>
    </source>
</evidence>
<feature type="domain" description="Single-stranded DNA binding protein Ssb-like OB fold" evidence="3">
    <location>
        <begin position="33"/>
        <end position="93"/>
    </location>
</feature>
<dbReference type="Proteomes" id="UP000695022">
    <property type="component" value="Unplaced"/>
</dbReference>
<keyword evidence="4" id="KW-1185">Reference proteome</keyword>
<sequence>MADVVYTNIKDLKPSMKNLNMIFIVLEIGRPSKTKEAHDVRACKVADKTGCITISIWDEPGELIQPGDIIRLTKGYASMFRDCLTLYAGKGGGLSKIGEFCMVFTEVPNMSEPNPELLQQQAQKFAEQHGFQVATTQPVPLQQQVVGMVPGADVKQPLVQQPPISYSQGFGNGHIPRGRGVQPMNGRGMPPNSFNGPRGSAPRGGNAGAGMHGNGRGNPAHRGGGLGAMMHRGRGRK</sequence>
<feature type="compositionally biased region" description="Gly residues" evidence="2">
    <location>
        <begin position="205"/>
        <end position="227"/>
    </location>
</feature>
<dbReference type="InterPro" id="IPR048970">
    <property type="entry name" value="OB_Ssb-like"/>
</dbReference>
<organism evidence="4 5">
    <name type="scientific">Priapulus caudatus</name>
    <name type="common">Priapulid worm</name>
    <dbReference type="NCBI Taxonomy" id="37621"/>
    <lineage>
        <taxon>Eukaryota</taxon>
        <taxon>Metazoa</taxon>
        <taxon>Ecdysozoa</taxon>
        <taxon>Scalidophora</taxon>
        <taxon>Priapulida</taxon>
        <taxon>Priapulimorpha</taxon>
        <taxon>Priapulimorphida</taxon>
        <taxon>Priapulidae</taxon>
        <taxon>Priapulus</taxon>
    </lineage>
</organism>
<dbReference type="Gene3D" id="2.40.50.140">
    <property type="entry name" value="Nucleic acid-binding proteins"/>
    <property type="match status" value="1"/>
</dbReference>
<dbReference type="InterPro" id="IPR012340">
    <property type="entry name" value="NA-bd_OB-fold"/>
</dbReference>
<evidence type="ECO:0000313" key="4">
    <source>
        <dbReference type="Proteomes" id="UP000695022"/>
    </source>
</evidence>
<evidence type="ECO:0000256" key="2">
    <source>
        <dbReference type="SAM" id="MobiDB-lite"/>
    </source>
</evidence>
<dbReference type="InterPro" id="IPR051231">
    <property type="entry name" value="SOSS-B"/>
</dbReference>
<evidence type="ECO:0000313" key="5">
    <source>
        <dbReference type="RefSeq" id="XP_014668675.1"/>
    </source>
</evidence>
<dbReference type="PANTHER" id="PTHR13356:SF0">
    <property type="entry name" value="SOSS COMPLEX SUBUNIT B HOMOLOG"/>
    <property type="match status" value="1"/>
</dbReference>
<gene>
    <name evidence="5" type="primary">LOC106809948</name>
</gene>
<dbReference type="Pfam" id="PF21473">
    <property type="entry name" value="OB_Ssb-like"/>
    <property type="match status" value="1"/>
</dbReference>
<reference evidence="5" key="1">
    <citation type="submission" date="2025-08" db="UniProtKB">
        <authorList>
            <consortium name="RefSeq"/>
        </authorList>
    </citation>
    <scope>IDENTIFICATION</scope>
</reference>
<dbReference type="SUPFAM" id="SSF50249">
    <property type="entry name" value="Nucleic acid-binding proteins"/>
    <property type="match status" value="1"/>
</dbReference>
<evidence type="ECO:0000259" key="3">
    <source>
        <dbReference type="Pfam" id="PF21473"/>
    </source>
</evidence>
<name>A0ABM1E904_PRICU</name>
<accession>A0ABM1E904</accession>
<dbReference type="PANTHER" id="PTHR13356">
    <property type="entry name" value="OB FOLD NUCLEIC ACID BINDING PROTEIN-RELATED"/>
    <property type="match status" value="1"/>
</dbReference>
<dbReference type="RefSeq" id="XP_014668675.1">
    <property type="nucleotide sequence ID" value="XM_014813189.1"/>
</dbReference>